<keyword evidence="3 7" id="KW-0813">Transport</keyword>
<dbReference type="InterPro" id="IPR020846">
    <property type="entry name" value="MFS_dom"/>
</dbReference>
<keyword evidence="11" id="KW-1185">Reference proteome</keyword>
<dbReference type="InterPro" id="IPR005829">
    <property type="entry name" value="Sugar_transporter_CS"/>
</dbReference>
<accession>A0ABR4JTJ7</accession>
<evidence type="ECO:0000259" key="9">
    <source>
        <dbReference type="PROSITE" id="PS50850"/>
    </source>
</evidence>
<feature type="transmembrane region" description="Helical" evidence="8">
    <location>
        <begin position="304"/>
        <end position="328"/>
    </location>
</feature>
<feature type="domain" description="Major facilitator superfamily (MFS) profile" evidence="9">
    <location>
        <begin position="47"/>
        <end position="489"/>
    </location>
</feature>
<dbReference type="PANTHER" id="PTHR48022:SF33">
    <property type="entry name" value="SUGAR PERMEASE, PUTATIVE (AFU_ORTHOLOGUE AFUA_6G12040)-RELATED"/>
    <property type="match status" value="1"/>
</dbReference>
<dbReference type="PROSITE" id="PS00217">
    <property type="entry name" value="SUGAR_TRANSPORT_2"/>
    <property type="match status" value="1"/>
</dbReference>
<feature type="transmembrane region" description="Helical" evidence="8">
    <location>
        <begin position="94"/>
        <end position="115"/>
    </location>
</feature>
<dbReference type="Pfam" id="PF00083">
    <property type="entry name" value="Sugar_tr"/>
    <property type="match status" value="1"/>
</dbReference>
<evidence type="ECO:0000313" key="10">
    <source>
        <dbReference type="EMBL" id="KAL2843352.1"/>
    </source>
</evidence>
<name>A0ABR4JTJ7_9EURO</name>
<keyword evidence="5 8" id="KW-1133">Transmembrane helix</keyword>
<dbReference type="EMBL" id="JBFXLU010000090">
    <property type="protein sequence ID" value="KAL2843352.1"/>
    <property type="molecule type" value="Genomic_DNA"/>
</dbReference>
<feature type="transmembrane region" description="Helical" evidence="8">
    <location>
        <begin position="392"/>
        <end position="415"/>
    </location>
</feature>
<evidence type="ECO:0000256" key="2">
    <source>
        <dbReference type="ARBA" id="ARBA00010992"/>
    </source>
</evidence>
<dbReference type="PROSITE" id="PS50850">
    <property type="entry name" value="MFS"/>
    <property type="match status" value="1"/>
</dbReference>
<comment type="subcellular location">
    <subcellularLocation>
        <location evidence="1">Membrane</location>
        <topology evidence="1">Multi-pass membrane protein</topology>
    </subcellularLocation>
</comment>
<sequence>MATDPKEIKMPSGEIDHVEHKPHLDPAPVGQVSAFQSAKENPRVILFSLCACIGSVLWGYDIGISTITISLPAFKLVFGYEYEGQLLVSATWNSLWTAMTFLGMLIGGITCGWVSDKTGRRPGFVAGSLISIVGIGLQYCASSQGMLLAGKTINGLALGFFLALAPVYTSEIAPLPLRPVLTGSVNFFLNAGQMTAIGLGNTRFSIITPSSYKVPFASQWAFPCAILLVVLIMPESPWYQVRRGNADAARASLRRILGDKPDSISGFMEVIQSTVEQERQLSSLQRSVRYSDCFRGQNFRRTRIACGMFFIQQAAGVAFYAQALYFLGILGLDTGFTFKLALAGFGVALVGNMLSWVLMSFVGRRTLLLTGLILNGALLIGVGVAGCFSSQAALYFVAYAMNFALAIHAPTLGAVCWSVSAEISSVEMRAHTQSLATVSNAVISWSLSFVTPYLINTDEANLGGKAAFVWVGLSVVSFIWTWLEVPETKGRSAEELDRLFAEKKPAWSTIYLVLSATNTDGTWDIGNATGVQDKGKGGNIQFHLNAQDIVDIISDSVAKVGGSGKLGATGVMASSGSITNGQKVELGIDYDD</sequence>
<gene>
    <name evidence="10" type="ORF">BJY01DRAFT_248640</name>
</gene>
<dbReference type="Gene3D" id="1.20.1250.20">
    <property type="entry name" value="MFS general substrate transporter like domains"/>
    <property type="match status" value="1"/>
</dbReference>
<keyword evidence="4 8" id="KW-0812">Transmembrane</keyword>
<comment type="caution">
    <text evidence="10">The sequence shown here is derived from an EMBL/GenBank/DDBJ whole genome shotgun (WGS) entry which is preliminary data.</text>
</comment>
<comment type="similarity">
    <text evidence="2 7">Belongs to the major facilitator superfamily. Sugar transporter (TC 2.A.1.1) family.</text>
</comment>
<organism evidence="10 11">
    <name type="scientific">Aspergillus pseudoustus</name>
    <dbReference type="NCBI Taxonomy" id="1810923"/>
    <lineage>
        <taxon>Eukaryota</taxon>
        <taxon>Fungi</taxon>
        <taxon>Dikarya</taxon>
        <taxon>Ascomycota</taxon>
        <taxon>Pezizomycotina</taxon>
        <taxon>Eurotiomycetes</taxon>
        <taxon>Eurotiomycetidae</taxon>
        <taxon>Eurotiales</taxon>
        <taxon>Aspergillaceae</taxon>
        <taxon>Aspergillus</taxon>
        <taxon>Aspergillus subgen. Nidulantes</taxon>
    </lineage>
</organism>
<evidence type="ECO:0000256" key="3">
    <source>
        <dbReference type="ARBA" id="ARBA00022448"/>
    </source>
</evidence>
<feature type="transmembrane region" description="Helical" evidence="8">
    <location>
        <begin position="145"/>
        <end position="168"/>
    </location>
</feature>
<feature type="transmembrane region" description="Helical" evidence="8">
    <location>
        <begin position="180"/>
        <end position="200"/>
    </location>
</feature>
<evidence type="ECO:0000256" key="1">
    <source>
        <dbReference type="ARBA" id="ARBA00004141"/>
    </source>
</evidence>
<dbReference type="PANTHER" id="PTHR48022">
    <property type="entry name" value="PLASTIDIC GLUCOSE TRANSPORTER 4"/>
    <property type="match status" value="1"/>
</dbReference>
<feature type="transmembrane region" description="Helical" evidence="8">
    <location>
        <begin position="44"/>
        <end position="74"/>
    </location>
</feature>
<dbReference type="InterPro" id="IPR050360">
    <property type="entry name" value="MFS_Sugar_Transporters"/>
</dbReference>
<feature type="transmembrane region" description="Helical" evidence="8">
    <location>
        <begin position="467"/>
        <end position="483"/>
    </location>
</feature>
<evidence type="ECO:0000256" key="7">
    <source>
        <dbReference type="RuleBase" id="RU003346"/>
    </source>
</evidence>
<dbReference type="InterPro" id="IPR036259">
    <property type="entry name" value="MFS_trans_sf"/>
</dbReference>
<dbReference type="InterPro" id="IPR003663">
    <property type="entry name" value="Sugar/inositol_transpt"/>
</dbReference>
<dbReference type="SUPFAM" id="SSF103473">
    <property type="entry name" value="MFS general substrate transporter"/>
    <property type="match status" value="1"/>
</dbReference>
<protein>
    <recommendedName>
        <fullName evidence="9">Major facilitator superfamily (MFS) profile domain-containing protein</fullName>
    </recommendedName>
</protein>
<evidence type="ECO:0000256" key="8">
    <source>
        <dbReference type="SAM" id="Phobius"/>
    </source>
</evidence>
<dbReference type="NCBIfam" id="TIGR00879">
    <property type="entry name" value="SP"/>
    <property type="match status" value="1"/>
</dbReference>
<feature type="transmembrane region" description="Helical" evidence="8">
    <location>
        <begin position="366"/>
        <end position="386"/>
    </location>
</feature>
<evidence type="ECO:0000256" key="6">
    <source>
        <dbReference type="ARBA" id="ARBA00023136"/>
    </source>
</evidence>
<dbReference type="InterPro" id="IPR005828">
    <property type="entry name" value="MFS_sugar_transport-like"/>
</dbReference>
<feature type="transmembrane region" description="Helical" evidence="8">
    <location>
        <begin position="435"/>
        <end position="455"/>
    </location>
</feature>
<evidence type="ECO:0000256" key="4">
    <source>
        <dbReference type="ARBA" id="ARBA00022692"/>
    </source>
</evidence>
<proteinExistence type="inferred from homology"/>
<reference evidence="10 11" key="1">
    <citation type="submission" date="2024-07" db="EMBL/GenBank/DDBJ databases">
        <title>Section-level genome sequencing and comparative genomics of Aspergillus sections Usti and Cavernicolus.</title>
        <authorList>
            <consortium name="Lawrence Berkeley National Laboratory"/>
            <person name="Nybo J.L."/>
            <person name="Vesth T.C."/>
            <person name="Theobald S."/>
            <person name="Frisvad J.C."/>
            <person name="Larsen T.O."/>
            <person name="Kjaerboelling I."/>
            <person name="Rothschild-Mancinelli K."/>
            <person name="Lyhne E.K."/>
            <person name="Kogle M.E."/>
            <person name="Barry K."/>
            <person name="Clum A."/>
            <person name="Na H."/>
            <person name="Ledsgaard L."/>
            <person name="Lin J."/>
            <person name="Lipzen A."/>
            <person name="Kuo A."/>
            <person name="Riley R."/>
            <person name="Mondo S."/>
            <person name="Labutti K."/>
            <person name="Haridas S."/>
            <person name="Pangalinan J."/>
            <person name="Salamov A.A."/>
            <person name="Simmons B.A."/>
            <person name="Magnuson J.K."/>
            <person name="Chen J."/>
            <person name="Drula E."/>
            <person name="Henrissat B."/>
            <person name="Wiebenga A."/>
            <person name="Lubbers R.J."/>
            <person name="Gomes A.C."/>
            <person name="Makela M.R."/>
            <person name="Stajich J."/>
            <person name="Grigoriev I.V."/>
            <person name="Mortensen U.H."/>
            <person name="De Vries R.P."/>
            <person name="Baker S.E."/>
            <person name="Andersen M.R."/>
        </authorList>
    </citation>
    <scope>NUCLEOTIDE SEQUENCE [LARGE SCALE GENOMIC DNA]</scope>
    <source>
        <strain evidence="10 11">CBS 123904</strain>
    </source>
</reference>
<feature type="transmembrane region" description="Helical" evidence="8">
    <location>
        <begin position="212"/>
        <end position="233"/>
    </location>
</feature>
<dbReference type="Proteomes" id="UP001610446">
    <property type="component" value="Unassembled WGS sequence"/>
</dbReference>
<evidence type="ECO:0000313" key="11">
    <source>
        <dbReference type="Proteomes" id="UP001610446"/>
    </source>
</evidence>
<feature type="transmembrane region" description="Helical" evidence="8">
    <location>
        <begin position="340"/>
        <end position="359"/>
    </location>
</feature>
<evidence type="ECO:0000256" key="5">
    <source>
        <dbReference type="ARBA" id="ARBA00022989"/>
    </source>
</evidence>
<feature type="transmembrane region" description="Helical" evidence="8">
    <location>
        <begin position="122"/>
        <end position="139"/>
    </location>
</feature>
<keyword evidence="6 8" id="KW-0472">Membrane</keyword>